<dbReference type="AlphaFoldDB" id="A0A495R6P8"/>
<dbReference type="EMBL" id="RBWW01000001">
    <property type="protein sequence ID" value="RKS82929.1"/>
    <property type="molecule type" value="Genomic_DNA"/>
</dbReference>
<organism evidence="1 2">
    <name type="scientific">Haloarcula quadrata</name>
    <dbReference type="NCBI Taxonomy" id="182779"/>
    <lineage>
        <taxon>Archaea</taxon>
        <taxon>Methanobacteriati</taxon>
        <taxon>Methanobacteriota</taxon>
        <taxon>Stenosarchaea group</taxon>
        <taxon>Halobacteria</taxon>
        <taxon>Halobacteriales</taxon>
        <taxon>Haloarculaceae</taxon>
        <taxon>Haloarcula</taxon>
    </lineage>
</organism>
<reference evidence="1 2" key="1">
    <citation type="submission" date="2018-10" db="EMBL/GenBank/DDBJ databases">
        <title>Genomic Encyclopedia of Archaeal and Bacterial Type Strains, Phase II (KMG-II): from individual species to whole genera.</title>
        <authorList>
            <person name="Goeker M."/>
        </authorList>
    </citation>
    <scope>NUCLEOTIDE SEQUENCE [LARGE SCALE GENOMIC DNA]</scope>
    <source>
        <strain evidence="1 2">DSM 11927</strain>
    </source>
</reference>
<sequence>MLSVTDSNILLSGPNIKCNGGNFVVSIITQYWLTELSGLLTCEALSIMKNHDNILVIEHFMTAEHVPIVVMNWKHPRDKTAAMAKQEEANSGTEWSFIAALMTVA</sequence>
<comment type="caution">
    <text evidence="1">The sequence shown here is derived from an EMBL/GenBank/DDBJ whole genome shotgun (WGS) entry which is preliminary data.</text>
</comment>
<accession>A0A495R6P8</accession>
<proteinExistence type="predicted"/>
<protein>
    <submittedName>
        <fullName evidence="1">Uncharacterized protein</fullName>
    </submittedName>
</protein>
<name>A0A495R6P8_9EURY</name>
<keyword evidence="2" id="KW-1185">Reference proteome</keyword>
<gene>
    <name evidence="1" type="ORF">BDK61_2254</name>
</gene>
<dbReference type="Proteomes" id="UP000268233">
    <property type="component" value="Unassembled WGS sequence"/>
</dbReference>
<evidence type="ECO:0000313" key="2">
    <source>
        <dbReference type="Proteomes" id="UP000268233"/>
    </source>
</evidence>
<evidence type="ECO:0000313" key="1">
    <source>
        <dbReference type="EMBL" id="RKS82929.1"/>
    </source>
</evidence>